<evidence type="ECO:0000313" key="3">
    <source>
        <dbReference type="Proteomes" id="UP000479132"/>
    </source>
</evidence>
<sequence>MKLLYRILTVALVCFVAVSCDVVDQDLLENPNSPSPSNVNPDYLLNNIQLETENVFGEASNFGQELSRMGYMFGDIYRNAYSPSNFNTLYNDAYSDLFIDVKNLTPIAEEKNLYFHLGMAKTLKAYAMLTLVDGFGSIPYSEALDASNLNPKLDDGKAIYDSALVLLDDAIADLKNEDRRGFPENDLYYGDKEGDDKVNAWVKAAKTMKLKAYLNTGNTSEFNALVSEGDIILTPENNFTFNFSTNDANPDSRHPGYITNYAGSPQTYMSVNYMNFLLNDKSASINMDPRMRYYFYRQTTSDPTDVTKNTCITAPKPSHFNTDDPWCLLGDGWWGRDHMIDDGIPPDNELRTTYGVYPVGGAFDDGSGGSTDATMGLKGAGFRPILMAAYTHFLIAEGELTLNNDPGAAETEYLAGAEQSLETVRDFGASVTGGSGFAMTQSDINNYLSIIEGRWDNNPSERLRLNSKEFYLALWTNGIEAYNMMRRTGYPNREDNLQPAREKQPGNWYRTFWYPSDLTKQNNSVDQKNSTLDRTFWDTDGSADAFNF</sequence>
<feature type="signal peptide" evidence="1">
    <location>
        <begin position="1"/>
        <end position="19"/>
    </location>
</feature>
<protein>
    <submittedName>
        <fullName evidence="2">SusD/RagB family nutrient-binding outer membrane lipoprotein</fullName>
    </submittedName>
</protein>
<reference evidence="2 3" key="1">
    <citation type="submission" date="2020-02" db="EMBL/GenBank/DDBJ databases">
        <title>Aliifodinibius halophilus 2W32, complete genome.</title>
        <authorList>
            <person name="Li Y."/>
            <person name="Wu S."/>
        </authorList>
    </citation>
    <scope>NUCLEOTIDE SEQUENCE [LARGE SCALE GENOMIC DNA]</scope>
    <source>
        <strain evidence="2 3">2W32</strain>
    </source>
</reference>
<dbReference type="Gene3D" id="1.25.40.390">
    <property type="match status" value="2"/>
</dbReference>
<keyword evidence="3" id="KW-1185">Reference proteome</keyword>
<organism evidence="2 3">
    <name type="scientific">Fodinibius halophilus</name>
    <dbReference type="NCBI Taxonomy" id="1736908"/>
    <lineage>
        <taxon>Bacteria</taxon>
        <taxon>Pseudomonadati</taxon>
        <taxon>Balneolota</taxon>
        <taxon>Balneolia</taxon>
        <taxon>Balneolales</taxon>
        <taxon>Balneolaceae</taxon>
        <taxon>Fodinibius</taxon>
    </lineage>
</organism>
<keyword evidence="1" id="KW-0732">Signal</keyword>
<dbReference type="InterPro" id="IPR041662">
    <property type="entry name" value="SusD-like_2"/>
</dbReference>
<dbReference type="PROSITE" id="PS51257">
    <property type="entry name" value="PROKAR_LIPOPROTEIN"/>
    <property type="match status" value="1"/>
</dbReference>
<proteinExistence type="predicted"/>
<dbReference type="EMBL" id="JAALLS010000032">
    <property type="protein sequence ID" value="NGP90072.1"/>
    <property type="molecule type" value="Genomic_DNA"/>
</dbReference>
<dbReference type="Pfam" id="PF12771">
    <property type="entry name" value="SusD-like_2"/>
    <property type="match status" value="1"/>
</dbReference>
<evidence type="ECO:0000313" key="2">
    <source>
        <dbReference type="EMBL" id="NGP90072.1"/>
    </source>
</evidence>
<evidence type="ECO:0000256" key="1">
    <source>
        <dbReference type="SAM" id="SignalP"/>
    </source>
</evidence>
<gene>
    <name evidence="2" type="ORF">G3569_17070</name>
</gene>
<accession>A0A6M1TJ45</accession>
<feature type="chain" id="PRO_5026722857" evidence="1">
    <location>
        <begin position="20"/>
        <end position="548"/>
    </location>
</feature>
<dbReference type="InterPro" id="IPR024302">
    <property type="entry name" value="SusD-like"/>
</dbReference>
<comment type="caution">
    <text evidence="2">The sequence shown here is derived from an EMBL/GenBank/DDBJ whole genome shotgun (WGS) entry which is preliminary data.</text>
</comment>
<dbReference type="SUPFAM" id="SSF48452">
    <property type="entry name" value="TPR-like"/>
    <property type="match status" value="1"/>
</dbReference>
<dbReference type="Proteomes" id="UP000479132">
    <property type="component" value="Unassembled WGS sequence"/>
</dbReference>
<dbReference type="AlphaFoldDB" id="A0A6M1TJ45"/>
<keyword evidence="2" id="KW-0449">Lipoprotein</keyword>
<dbReference type="Pfam" id="PF12741">
    <property type="entry name" value="SusD-like"/>
    <property type="match status" value="1"/>
</dbReference>
<name>A0A6M1TJ45_9BACT</name>
<dbReference type="InterPro" id="IPR011990">
    <property type="entry name" value="TPR-like_helical_dom_sf"/>
</dbReference>
<dbReference type="RefSeq" id="WP_165271301.1">
    <property type="nucleotide sequence ID" value="NZ_JAALLS010000032.1"/>
</dbReference>